<dbReference type="Pfam" id="PF21274">
    <property type="entry name" value="Rng_hyd_C"/>
    <property type="match status" value="1"/>
</dbReference>
<dbReference type="InterPro" id="IPR050641">
    <property type="entry name" value="RIFMO-like"/>
</dbReference>
<dbReference type="SUPFAM" id="SSF51905">
    <property type="entry name" value="FAD/NAD(P)-binding domain"/>
    <property type="match status" value="1"/>
</dbReference>
<keyword evidence="3" id="KW-0274">FAD</keyword>
<reference evidence="5 6" key="1">
    <citation type="submission" date="2016-10" db="EMBL/GenBank/DDBJ databases">
        <title>Evaluation of Human, Veterinary and Environmental Mycobacterium chelonae Isolates by Core Genome Phylogenomic Analysis, Targeted Gene Comparison, and Anti-microbial Susceptibility Patterns: A Tale of Mistaken Identities.</title>
        <authorList>
            <person name="Fogelson S.B."/>
            <person name="Camus A.C."/>
            <person name="Lorenz W."/>
            <person name="Vasireddy R."/>
            <person name="Vasireddy S."/>
            <person name="Smith T."/>
            <person name="Brown-Elliott B.A."/>
            <person name="Wallace R.J.Jr."/>
            <person name="Hasan N.A."/>
            <person name="Reischl U."/>
            <person name="Sanchez S."/>
        </authorList>
    </citation>
    <scope>NUCLEOTIDE SEQUENCE [LARGE SCALE GENOMIC DNA]</scope>
    <source>
        <strain evidence="5 6">15518</strain>
    </source>
</reference>
<dbReference type="AlphaFoldDB" id="A0A1S1LZL8"/>
<evidence type="ECO:0000313" key="5">
    <source>
        <dbReference type="EMBL" id="OHU75857.1"/>
    </source>
</evidence>
<dbReference type="PANTHER" id="PTHR43004:SF19">
    <property type="entry name" value="BINDING MONOOXYGENASE, PUTATIVE (JCVI)-RELATED"/>
    <property type="match status" value="1"/>
</dbReference>
<proteinExistence type="predicted"/>
<gene>
    <name evidence="5" type="ORF">BKG84_26165</name>
</gene>
<organism evidence="5 6">
    <name type="scientific">Mycobacteroides chelonae</name>
    <name type="common">Mycobacterium chelonae</name>
    <dbReference type="NCBI Taxonomy" id="1774"/>
    <lineage>
        <taxon>Bacteria</taxon>
        <taxon>Bacillati</taxon>
        <taxon>Actinomycetota</taxon>
        <taxon>Actinomycetes</taxon>
        <taxon>Mycobacteriales</taxon>
        <taxon>Mycobacteriaceae</taxon>
        <taxon>Mycobacteroides</taxon>
    </lineage>
</organism>
<dbReference type="Gene3D" id="3.40.30.120">
    <property type="match status" value="1"/>
</dbReference>
<evidence type="ECO:0000256" key="1">
    <source>
        <dbReference type="ARBA" id="ARBA00001974"/>
    </source>
</evidence>
<comment type="caution">
    <text evidence="5">The sequence shown here is derived from an EMBL/GenBank/DDBJ whole genome shotgun (WGS) entry which is preliminary data.</text>
</comment>
<dbReference type="InterPro" id="IPR036188">
    <property type="entry name" value="FAD/NAD-bd_sf"/>
</dbReference>
<accession>A0A1S1LZL8</accession>
<dbReference type="GO" id="GO:0071949">
    <property type="term" value="F:FAD binding"/>
    <property type="evidence" value="ECO:0007669"/>
    <property type="project" value="InterPro"/>
</dbReference>
<feature type="domain" description="FAD-binding" evidence="4">
    <location>
        <begin position="2"/>
        <end position="353"/>
    </location>
</feature>
<dbReference type="PANTHER" id="PTHR43004">
    <property type="entry name" value="TRK SYSTEM POTASSIUM UPTAKE PROTEIN"/>
    <property type="match status" value="1"/>
</dbReference>
<sequence length="523" mass="56301">MIDVLIAGAGPNGLMLACELALAGVKSLVLDPTPGPNLGPRAAGVTGQGPRLLDHRGLYEQLSGTSDRPRPIAEFSFGALPVDFSEAPDSRMYMLAAPQAELAQALAREAGERGIDVRWEHQLTGFAQHDGLVIAQVQGPDGPYELNCRYLVGADGGHSLTRKLAGIDFPGMSSQDVVTRLAFGVLPPYDWADDVGGPLPFRRGVRGLYFWGQPAGKPPLLGSIALDPTARDERAPEHEAEPMTFAELQESVERIIGAPFPVRLAGAEEDVEFRRFAGINSRIASRYREGNVFLVGDAAHVHFTMGGPGLNLGLQDAVNLGWKLANVVHRRVDPTVLDTYEAERRPMALRVLTSSRAQLALIRPGPEATALREVFGELLADAQAASRISNLLSGADIRYPVPEGAHELAGWWVPDLTIETPAGRKRLAELARDGEPLLLDLTGDGTLDFRGELGDRVTLVVGSPVEPVAADRMLIRPDGFVAWAGTPEQPDHDGLKHALRHWFGVNLTVTGANPPRDIRGKTN</sequence>
<evidence type="ECO:0000256" key="3">
    <source>
        <dbReference type="ARBA" id="ARBA00022827"/>
    </source>
</evidence>
<dbReference type="GO" id="GO:0016709">
    <property type="term" value="F:oxidoreductase activity, acting on paired donors, with incorporation or reduction of molecular oxygen, NAD(P)H as one donor, and incorporation of one atom of oxygen"/>
    <property type="evidence" value="ECO:0007669"/>
    <property type="project" value="UniProtKB-ARBA"/>
</dbReference>
<dbReference type="EMBL" id="MLIS01000069">
    <property type="protein sequence ID" value="OHU75857.1"/>
    <property type="molecule type" value="Genomic_DNA"/>
</dbReference>
<keyword evidence="6" id="KW-1185">Reference proteome</keyword>
<dbReference type="Gene3D" id="3.50.50.60">
    <property type="entry name" value="FAD/NAD(P)-binding domain"/>
    <property type="match status" value="2"/>
</dbReference>
<dbReference type="Proteomes" id="UP000179441">
    <property type="component" value="Unassembled WGS sequence"/>
</dbReference>
<evidence type="ECO:0000256" key="2">
    <source>
        <dbReference type="ARBA" id="ARBA00022630"/>
    </source>
</evidence>
<dbReference type="Pfam" id="PF01494">
    <property type="entry name" value="FAD_binding_3"/>
    <property type="match status" value="1"/>
</dbReference>
<dbReference type="PRINTS" id="PR00420">
    <property type="entry name" value="RNGMNOXGNASE"/>
</dbReference>
<comment type="cofactor">
    <cofactor evidence="1">
        <name>FAD</name>
        <dbReference type="ChEBI" id="CHEBI:57692"/>
    </cofactor>
</comment>
<keyword evidence="2" id="KW-0285">Flavoprotein</keyword>
<evidence type="ECO:0000313" key="6">
    <source>
        <dbReference type="Proteomes" id="UP000179441"/>
    </source>
</evidence>
<dbReference type="InterPro" id="IPR002938">
    <property type="entry name" value="FAD-bd"/>
</dbReference>
<name>A0A1S1LZL8_MYCCH</name>
<protein>
    <submittedName>
        <fullName evidence="5">Polyketide oxidase</fullName>
    </submittedName>
</protein>
<evidence type="ECO:0000259" key="4">
    <source>
        <dbReference type="Pfam" id="PF01494"/>
    </source>
</evidence>